<accession>A0A9P7Y802</accession>
<evidence type="ECO:0000256" key="1">
    <source>
        <dbReference type="SAM" id="MobiDB-lite"/>
    </source>
</evidence>
<feature type="region of interest" description="Disordered" evidence="1">
    <location>
        <begin position="45"/>
        <end position="70"/>
    </location>
</feature>
<feature type="region of interest" description="Disordered" evidence="1">
    <location>
        <begin position="289"/>
        <end position="311"/>
    </location>
</feature>
<dbReference type="AlphaFoldDB" id="A0A9P7Y802"/>
<dbReference type="Proteomes" id="UP000824998">
    <property type="component" value="Unassembled WGS sequence"/>
</dbReference>
<evidence type="ECO:0000313" key="3">
    <source>
        <dbReference type="Proteomes" id="UP000824998"/>
    </source>
</evidence>
<comment type="caution">
    <text evidence="2">The sequence shown here is derived from an EMBL/GenBank/DDBJ whole genome shotgun (WGS) entry which is preliminary data.</text>
</comment>
<organism evidence="2 3">
    <name type="scientific">Amylocarpus encephaloides</name>
    <dbReference type="NCBI Taxonomy" id="45428"/>
    <lineage>
        <taxon>Eukaryota</taxon>
        <taxon>Fungi</taxon>
        <taxon>Dikarya</taxon>
        <taxon>Ascomycota</taxon>
        <taxon>Pezizomycotina</taxon>
        <taxon>Leotiomycetes</taxon>
        <taxon>Helotiales</taxon>
        <taxon>Helotiales incertae sedis</taxon>
        <taxon>Amylocarpus</taxon>
    </lineage>
</organism>
<gene>
    <name evidence="2" type="ORF">BJ875DRAFT_528698</name>
</gene>
<evidence type="ECO:0000313" key="2">
    <source>
        <dbReference type="EMBL" id="KAG9228125.1"/>
    </source>
</evidence>
<name>A0A9P7Y802_9HELO</name>
<proteinExistence type="predicted"/>
<protein>
    <submittedName>
        <fullName evidence="2">Uncharacterized protein</fullName>
    </submittedName>
</protein>
<keyword evidence="3" id="KW-1185">Reference proteome</keyword>
<reference evidence="2" key="1">
    <citation type="journal article" date="2021" name="IMA Fungus">
        <title>Genomic characterization of three marine fungi, including Emericellopsis atlantica sp. nov. with signatures of a generalist lifestyle and marine biomass degradation.</title>
        <authorList>
            <person name="Hagestad O.C."/>
            <person name="Hou L."/>
            <person name="Andersen J.H."/>
            <person name="Hansen E.H."/>
            <person name="Altermark B."/>
            <person name="Li C."/>
            <person name="Kuhnert E."/>
            <person name="Cox R.J."/>
            <person name="Crous P.W."/>
            <person name="Spatafora J.W."/>
            <person name="Lail K."/>
            <person name="Amirebrahimi M."/>
            <person name="Lipzen A."/>
            <person name="Pangilinan J."/>
            <person name="Andreopoulos W."/>
            <person name="Hayes R.D."/>
            <person name="Ng V."/>
            <person name="Grigoriev I.V."/>
            <person name="Jackson S.A."/>
            <person name="Sutton T.D.S."/>
            <person name="Dobson A.D.W."/>
            <person name="Rama T."/>
        </authorList>
    </citation>
    <scope>NUCLEOTIDE SEQUENCE</scope>
    <source>
        <strain evidence="2">TRa018bII</strain>
    </source>
</reference>
<feature type="compositionally biased region" description="Low complexity" evidence="1">
    <location>
        <begin position="45"/>
        <end position="62"/>
    </location>
</feature>
<sequence length="361" mass="42900">MTCKTLEASKPTKVQVIRYASHQSNITPNLPSDMGIDTLSAIHGSKSSLSASPSSSQPQSLSDPMNRERLQNPFSDDYAIEDSDLESIISQPPPNHKPINLGALLQPDKLTEANLQLHEIATWPRPDYGTRIEHRLPTKDSSIWDLSKLYGLPPPWDSHYTNGNSQHTSDFFGSEESYFKQRGFGRWRGKCVLNKEYWQWKEEQSRRNDLILLDRLDREIWKRWKEFKNLHPATTLTYDRVQRKFDVNKKLFRNYCDLQRVRQEEAEDKYFEKKWTQYLNAHGEKGASKEQFRRSWEGEKRRRQDEVDADEEFNKHWEEREWRRQYTKSKKPMVNSNIPKAEYRKWWGEKKYAEPAEEEKK</sequence>
<dbReference type="EMBL" id="MU252065">
    <property type="protein sequence ID" value="KAG9228125.1"/>
    <property type="molecule type" value="Genomic_DNA"/>
</dbReference>